<dbReference type="Proteomes" id="UP001631969">
    <property type="component" value="Unassembled WGS sequence"/>
</dbReference>
<protein>
    <submittedName>
        <fullName evidence="1">YezD family protein</fullName>
    </submittedName>
</protein>
<organism evidence="1 2">
    <name type="scientific">Paenibacillus mesotrionivorans</name>
    <dbReference type="NCBI Taxonomy" id="3160968"/>
    <lineage>
        <taxon>Bacteria</taxon>
        <taxon>Bacillati</taxon>
        <taxon>Bacillota</taxon>
        <taxon>Bacilli</taxon>
        <taxon>Bacillales</taxon>
        <taxon>Paenibacillaceae</taxon>
        <taxon>Paenibacillus</taxon>
    </lineage>
</organism>
<evidence type="ECO:0000313" key="1">
    <source>
        <dbReference type="EMBL" id="MFM9328185.1"/>
    </source>
</evidence>
<comment type="caution">
    <text evidence="1">The sequence shown here is derived from an EMBL/GenBank/DDBJ whole genome shotgun (WGS) entry which is preliminary data.</text>
</comment>
<evidence type="ECO:0000313" key="2">
    <source>
        <dbReference type="Proteomes" id="UP001631969"/>
    </source>
</evidence>
<keyword evidence="2" id="KW-1185">Reference proteome</keyword>
<dbReference type="EMBL" id="JBJURJ010000004">
    <property type="protein sequence ID" value="MFM9328185.1"/>
    <property type="molecule type" value="Genomic_DNA"/>
</dbReference>
<name>A0ACC7NUN9_9BACL</name>
<sequence>MGSPLEINEDWLERIRQSLNGLEFGNVQIIVHGGRIVQIERTERKRFEGESGSNGGGSASVPVLQPARPQRKAQGQHRHD</sequence>
<proteinExistence type="predicted"/>
<accession>A0ACC7NUN9</accession>
<reference evidence="1" key="1">
    <citation type="submission" date="2024-12" db="EMBL/GenBank/DDBJ databases">
        <authorList>
            <person name="Wu N."/>
        </authorList>
    </citation>
    <scope>NUCLEOTIDE SEQUENCE</scope>
    <source>
        <strain evidence="1">P15</strain>
    </source>
</reference>
<gene>
    <name evidence="1" type="ORF">ACI1P1_07800</name>
</gene>